<dbReference type="PROSITE" id="PS51462">
    <property type="entry name" value="NUDIX"/>
    <property type="match status" value="1"/>
</dbReference>
<dbReference type="Gene3D" id="3.90.79.10">
    <property type="entry name" value="Nucleoside Triphosphate Pyrophosphohydrolase"/>
    <property type="match status" value="1"/>
</dbReference>
<dbReference type="PANTHER" id="PTHR43046:SF14">
    <property type="entry name" value="MUTT_NUDIX FAMILY PROTEIN"/>
    <property type="match status" value="1"/>
</dbReference>
<keyword evidence="3 4" id="KW-0378">Hydrolase</keyword>
<keyword evidence="7" id="KW-1185">Reference proteome</keyword>
<dbReference type="EMBL" id="JAMOIL010000012">
    <property type="protein sequence ID" value="MCM0620792.1"/>
    <property type="molecule type" value="Genomic_DNA"/>
</dbReference>
<dbReference type="Pfam" id="PF00293">
    <property type="entry name" value="NUDIX"/>
    <property type="match status" value="1"/>
</dbReference>
<dbReference type="PANTHER" id="PTHR43046">
    <property type="entry name" value="GDP-MANNOSE MANNOSYL HYDROLASE"/>
    <property type="match status" value="1"/>
</dbReference>
<dbReference type="InterPro" id="IPR020084">
    <property type="entry name" value="NUDIX_hydrolase_CS"/>
</dbReference>
<dbReference type="PRINTS" id="PR00502">
    <property type="entry name" value="NUDIXFAMILY"/>
</dbReference>
<sequence>MLAGRVPVDALVREALAGHAVVRHQRLSAYALLRRDDRVLLTRVSARGAHPGAWTLPGGGVEHGEDPAAALVREVGEETGLEVAPAGLLTVHDTHFTGTAPSGRTEDFHGVHLVYAATLTSGDEPAVAEEDGTTDEAAWHPVTDVLDGEVGVLDVVLAALRADAGPA</sequence>
<comment type="caution">
    <text evidence="6">The sequence shown here is derived from an EMBL/GenBank/DDBJ whole genome shotgun (WGS) entry which is preliminary data.</text>
</comment>
<dbReference type="SUPFAM" id="SSF55811">
    <property type="entry name" value="Nudix"/>
    <property type="match status" value="1"/>
</dbReference>
<evidence type="ECO:0000256" key="4">
    <source>
        <dbReference type="RuleBase" id="RU003476"/>
    </source>
</evidence>
<evidence type="ECO:0000313" key="6">
    <source>
        <dbReference type="EMBL" id="MCM0620792.1"/>
    </source>
</evidence>
<accession>A0A9X2D8J5</accession>
<dbReference type="PROSITE" id="PS00893">
    <property type="entry name" value="NUDIX_BOX"/>
    <property type="match status" value="1"/>
</dbReference>
<proteinExistence type="inferred from homology"/>
<evidence type="ECO:0000256" key="2">
    <source>
        <dbReference type="ARBA" id="ARBA00005582"/>
    </source>
</evidence>
<evidence type="ECO:0000259" key="5">
    <source>
        <dbReference type="PROSITE" id="PS51462"/>
    </source>
</evidence>
<dbReference type="AlphaFoldDB" id="A0A9X2D8J5"/>
<name>A0A9X2D8J5_9ACTN</name>
<evidence type="ECO:0000313" key="7">
    <source>
        <dbReference type="Proteomes" id="UP001139485"/>
    </source>
</evidence>
<dbReference type="Proteomes" id="UP001139485">
    <property type="component" value="Unassembled WGS sequence"/>
</dbReference>
<comment type="cofactor">
    <cofactor evidence="1">
        <name>Mg(2+)</name>
        <dbReference type="ChEBI" id="CHEBI:18420"/>
    </cofactor>
</comment>
<feature type="domain" description="Nudix hydrolase" evidence="5">
    <location>
        <begin position="24"/>
        <end position="163"/>
    </location>
</feature>
<dbReference type="InterPro" id="IPR020476">
    <property type="entry name" value="Nudix_hydrolase"/>
</dbReference>
<dbReference type="InterPro" id="IPR015797">
    <property type="entry name" value="NUDIX_hydrolase-like_dom_sf"/>
</dbReference>
<dbReference type="GO" id="GO:0016787">
    <property type="term" value="F:hydrolase activity"/>
    <property type="evidence" value="ECO:0007669"/>
    <property type="project" value="UniProtKB-KW"/>
</dbReference>
<reference evidence="6" key="1">
    <citation type="submission" date="2022-05" db="EMBL/GenBank/DDBJ databases">
        <authorList>
            <person name="Tuo L."/>
        </authorList>
    </citation>
    <scope>NUCLEOTIDE SEQUENCE</scope>
    <source>
        <strain evidence="6">BSK12Z-4</strain>
    </source>
</reference>
<organism evidence="6 7">
    <name type="scientific">Nocardioides bruguierae</name>
    <dbReference type="NCBI Taxonomy" id="2945102"/>
    <lineage>
        <taxon>Bacteria</taxon>
        <taxon>Bacillati</taxon>
        <taxon>Actinomycetota</taxon>
        <taxon>Actinomycetes</taxon>
        <taxon>Propionibacteriales</taxon>
        <taxon>Nocardioidaceae</taxon>
        <taxon>Nocardioides</taxon>
    </lineage>
</organism>
<evidence type="ECO:0000256" key="3">
    <source>
        <dbReference type="ARBA" id="ARBA00022801"/>
    </source>
</evidence>
<comment type="similarity">
    <text evidence="2 4">Belongs to the Nudix hydrolase family.</text>
</comment>
<gene>
    <name evidence="6" type="ORF">M8330_10860</name>
</gene>
<protein>
    <submittedName>
        <fullName evidence="6">NUDIX domain-containing protein</fullName>
    </submittedName>
</protein>
<evidence type="ECO:0000256" key="1">
    <source>
        <dbReference type="ARBA" id="ARBA00001946"/>
    </source>
</evidence>
<dbReference type="InterPro" id="IPR000086">
    <property type="entry name" value="NUDIX_hydrolase_dom"/>
</dbReference>